<dbReference type="InterPro" id="IPR011990">
    <property type="entry name" value="TPR-like_helical_dom_sf"/>
</dbReference>
<dbReference type="SMART" id="SM00028">
    <property type="entry name" value="TPR"/>
    <property type="match status" value="3"/>
</dbReference>
<dbReference type="InterPro" id="IPR019734">
    <property type="entry name" value="TPR_rpt"/>
</dbReference>
<feature type="compositionally biased region" description="Low complexity" evidence="4">
    <location>
        <begin position="14"/>
        <end position="28"/>
    </location>
</feature>
<feature type="repeat" description="TPR" evidence="3">
    <location>
        <begin position="145"/>
        <end position="178"/>
    </location>
</feature>
<gene>
    <name evidence="5" type="ORF">J2R99_001963</name>
</gene>
<evidence type="ECO:0000313" key="5">
    <source>
        <dbReference type="EMBL" id="MDQ0326094.1"/>
    </source>
</evidence>
<dbReference type="PANTHER" id="PTHR45831">
    <property type="entry name" value="LD24721P"/>
    <property type="match status" value="1"/>
</dbReference>
<proteinExistence type="predicted"/>
<dbReference type="PANTHER" id="PTHR45831:SF2">
    <property type="entry name" value="LD24721P"/>
    <property type="match status" value="1"/>
</dbReference>
<evidence type="ECO:0000256" key="4">
    <source>
        <dbReference type="SAM" id="MobiDB-lite"/>
    </source>
</evidence>
<evidence type="ECO:0000256" key="3">
    <source>
        <dbReference type="PROSITE-ProRule" id="PRU00339"/>
    </source>
</evidence>
<keyword evidence="1" id="KW-0677">Repeat</keyword>
<evidence type="ECO:0000256" key="2">
    <source>
        <dbReference type="ARBA" id="ARBA00022803"/>
    </source>
</evidence>
<protein>
    <submittedName>
        <fullName evidence="5">Tetratricopeptide (TPR) repeat protein</fullName>
    </submittedName>
</protein>
<name>A0ABU0C7Z2_9BRAD</name>
<dbReference type="InterPro" id="IPR047150">
    <property type="entry name" value="SGT"/>
</dbReference>
<reference evidence="5 6" key="1">
    <citation type="submission" date="2023-07" db="EMBL/GenBank/DDBJ databases">
        <title>Genomic Encyclopedia of Type Strains, Phase IV (KMG-IV): sequencing the most valuable type-strain genomes for metagenomic binning, comparative biology and taxonomic classification.</title>
        <authorList>
            <person name="Goeker M."/>
        </authorList>
    </citation>
    <scope>NUCLEOTIDE SEQUENCE [LARGE SCALE GENOMIC DNA]</scope>
    <source>
        <strain evidence="5 6">DSM 11549</strain>
    </source>
</reference>
<comment type="caution">
    <text evidence="5">The sequence shown here is derived from an EMBL/GenBank/DDBJ whole genome shotgun (WGS) entry which is preliminary data.</text>
</comment>
<dbReference type="PROSITE" id="PS50005">
    <property type="entry name" value="TPR"/>
    <property type="match status" value="2"/>
</dbReference>
<dbReference type="SUPFAM" id="SSF48452">
    <property type="entry name" value="TPR-like"/>
    <property type="match status" value="1"/>
</dbReference>
<organism evidence="5 6">
    <name type="scientific">Rhodopseudomonas julia</name>
    <dbReference type="NCBI Taxonomy" id="200617"/>
    <lineage>
        <taxon>Bacteria</taxon>
        <taxon>Pseudomonadati</taxon>
        <taxon>Pseudomonadota</taxon>
        <taxon>Alphaproteobacteria</taxon>
        <taxon>Hyphomicrobiales</taxon>
        <taxon>Nitrobacteraceae</taxon>
        <taxon>Rhodopseudomonas</taxon>
    </lineage>
</organism>
<accession>A0ABU0C7Z2</accession>
<evidence type="ECO:0000256" key="1">
    <source>
        <dbReference type="ARBA" id="ARBA00022737"/>
    </source>
</evidence>
<dbReference type="Proteomes" id="UP001230253">
    <property type="component" value="Unassembled WGS sequence"/>
</dbReference>
<dbReference type="Pfam" id="PF13432">
    <property type="entry name" value="TPR_16"/>
    <property type="match status" value="1"/>
</dbReference>
<dbReference type="Gene3D" id="1.25.40.10">
    <property type="entry name" value="Tetratricopeptide repeat domain"/>
    <property type="match status" value="1"/>
</dbReference>
<feature type="repeat" description="TPR" evidence="3">
    <location>
        <begin position="111"/>
        <end position="144"/>
    </location>
</feature>
<sequence>MIPSQGGAQELPRASPSPGHPSAGHPSSIMRHEAPALRDLSQDELFEMLKVAPNEASAKPAERELLRRFRDSDSDTIDLFMGWASQAMNGEEWGAALDVLDRVVILDPGFAEGWNKRATAHFAQKEYGKSIADIERTLQIEPRHFGALVGLGMILRELDEKDEAIAAFKAALAIHPQLTEAREALEELEKEQAGQDI</sequence>
<dbReference type="RefSeq" id="WP_307154307.1">
    <property type="nucleotide sequence ID" value="NZ_JAUSUK010000002.1"/>
</dbReference>
<keyword evidence="6" id="KW-1185">Reference proteome</keyword>
<keyword evidence="2 3" id="KW-0802">TPR repeat</keyword>
<dbReference type="EMBL" id="JAUSUK010000002">
    <property type="protein sequence ID" value="MDQ0326094.1"/>
    <property type="molecule type" value="Genomic_DNA"/>
</dbReference>
<evidence type="ECO:0000313" key="6">
    <source>
        <dbReference type="Proteomes" id="UP001230253"/>
    </source>
</evidence>
<feature type="region of interest" description="Disordered" evidence="4">
    <location>
        <begin position="1"/>
        <end position="36"/>
    </location>
</feature>